<evidence type="ECO:0000256" key="1">
    <source>
        <dbReference type="ARBA" id="ARBA00004141"/>
    </source>
</evidence>
<dbReference type="Pfam" id="PF03185">
    <property type="entry name" value="CaKB"/>
    <property type="match status" value="1"/>
</dbReference>
<dbReference type="GO" id="GO:0015269">
    <property type="term" value="F:calcium-activated potassium channel activity"/>
    <property type="evidence" value="ECO:0007669"/>
    <property type="project" value="InterPro"/>
</dbReference>
<feature type="region of interest" description="Disordered" evidence="9">
    <location>
        <begin position="231"/>
        <end position="259"/>
    </location>
</feature>
<dbReference type="Ensembl" id="ENSPKIT00000030706.1">
    <property type="protein sequence ID" value="ENSPKIP00000006676.1"/>
    <property type="gene ID" value="ENSPKIG00000022856.1"/>
</dbReference>
<keyword evidence="4 10" id="KW-1133">Transmembrane helix</keyword>
<dbReference type="GO" id="GO:0005513">
    <property type="term" value="P:detection of calcium ion"/>
    <property type="evidence" value="ECO:0007669"/>
    <property type="project" value="TreeGrafter"/>
</dbReference>
<comment type="subcellular location">
    <subcellularLocation>
        <location evidence="1">Membrane</location>
        <topology evidence="1">Multi-pass membrane protein</topology>
    </subcellularLocation>
</comment>
<feature type="compositionally biased region" description="Polar residues" evidence="9">
    <location>
        <begin position="1"/>
        <end position="12"/>
    </location>
</feature>
<dbReference type="PANTHER" id="PTHR10258:SF4">
    <property type="entry name" value="CALCIUM-ACTIVATED POTASSIUM CHANNEL SUBUNIT BETA-3"/>
    <property type="match status" value="1"/>
</dbReference>
<dbReference type="PANTHER" id="PTHR10258">
    <property type="entry name" value="CALCIUM-ACTIVATED POTASSIUM CHANNEL SUBUNIT BETA"/>
    <property type="match status" value="1"/>
</dbReference>
<feature type="region of interest" description="Disordered" evidence="9">
    <location>
        <begin position="1"/>
        <end position="26"/>
    </location>
</feature>
<protein>
    <submittedName>
        <fullName evidence="11">Uncharacterized protein</fullName>
    </submittedName>
</protein>
<accession>A0A3B3QMN5</accession>
<evidence type="ECO:0000256" key="5">
    <source>
        <dbReference type="ARBA" id="ARBA00023065"/>
    </source>
</evidence>
<evidence type="ECO:0000256" key="6">
    <source>
        <dbReference type="ARBA" id="ARBA00023136"/>
    </source>
</evidence>
<sequence length="259" mass="29878">MESRRTSVTSKTMQRRSRAKLGERHGMVQDSVSHRGSFSVPVYINLLNARRNKARQSIYSMAETNVPNRRREWTSQTPTSSVGEDRAVILGFTMIGFSVLMYFLFGFTIVRPHLNSPWTKQSTCKLMQVDLLSDQVDCRDQCSYPCLKVLVNFSHSGREVVLRYKEAAFDLAHKCFFVPKCQRNKKEVLEETQRIQSWLLKQEDGLFSCYSRVEDHPKEAVLSRRLEAMEGPGRYRPAPTESEERRRMPAASVLGNDMD</sequence>
<evidence type="ECO:0000256" key="10">
    <source>
        <dbReference type="SAM" id="Phobius"/>
    </source>
</evidence>
<evidence type="ECO:0000256" key="8">
    <source>
        <dbReference type="ARBA" id="ARBA00023303"/>
    </source>
</evidence>
<keyword evidence="8" id="KW-0407">Ion channel</keyword>
<dbReference type="InterPro" id="IPR003930">
    <property type="entry name" value="K_chnl_Ca-activ_BK_bsu"/>
</dbReference>
<keyword evidence="3 10" id="KW-0812">Transmembrane</keyword>
<evidence type="ECO:0000256" key="2">
    <source>
        <dbReference type="ARBA" id="ARBA00022448"/>
    </source>
</evidence>
<reference evidence="11" key="2">
    <citation type="submission" date="2025-09" db="UniProtKB">
        <authorList>
            <consortium name="Ensembl"/>
        </authorList>
    </citation>
    <scope>IDENTIFICATION</scope>
</reference>
<evidence type="ECO:0000313" key="12">
    <source>
        <dbReference type="Proteomes" id="UP000261540"/>
    </source>
</evidence>
<dbReference type="AlphaFoldDB" id="A0A3B3QMN5"/>
<name>A0A3B3QMN5_9TELE</name>
<proteinExistence type="predicted"/>
<evidence type="ECO:0000256" key="4">
    <source>
        <dbReference type="ARBA" id="ARBA00022989"/>
    </source>
</evidence>
<feature type="transmembrane region" description="Helical" evidence="10">
    <location>
        <begin position="87"/>
        <end position="110"/>
    </location>
</feature>
<keyword evidence="12" id="KW-1185">Reference proteome</keyword>
<reference evidence="11" key="1">
    <citation type="submission" date="2025-08" db="UniProtKB">
        <authorList>
            <consortium name="Ensembl"/>
        </authorList>
    </citation>
    <scope>IDENTIFICATION</scope>
</reference>
<evidence type="ECO:0000256" key="7">
    <source>
        <dbReference type="ARBA" id="ARBA00023180"/>
    </source>
</evidence>
<keyword evidence="7" id="KW-0325">Glycoprotein</keyword>
<keyword evidence="6 10" id="KW-0472">Membrane</keyword>
<dbReference type="Proteomes" id="UP000261540">
    <property type="component" value="Unplaced"/>
</dbReference>
<evidence type="ECO:0000256" key="9">
    <source>
        <dbReference type="SAM" id="MobiDB-lite"/>
    </source>
</evidence>
<keyword evidence="5" id="KW-0406">Ion transport</keyword>
<dbReference type="GO" id="GO:0015459">
    <property type="term" value="F:potassium channel regulator activity"/>
    <property type="evidence" value="ECO:0007669"/>
    <property type="project" value="TreeGrafter"/>
</dbReference>
<keyword evidence="2" id="KW-0813">Transport</keyword>
<dbReference type="GeneTree" id="ENSGT00950000183039"/>
<evidence type="ECO:0000256" key="3">
    <source>
        <dbReference type="ARBA" id="ARBA00022692"/>
    </source>
</evidence>
<evidence type="ECO:0000313" key="11">
    <source>
        <dbReference type="Ensembl" id="ENSPKIP00000006676.1"/>
    </source>
</evidence>
<dbReference type="GO" id="GO:0008076">
    <property type="term" value="C:voltage-gated potassium channel complex"/>
    <property type="evidence" value="ECO:0007669"/>
    <property type="project" value="TreeGrafter"/>
</dbReference>
<organism evidence="11 12">
    <name type="scientific">Paramormyrops kingsleyae</name>
    <dbReference type="NCBI Taxonomy" id="1676925"/>
    <lineage>
        <taxon>Eukaryota</taxon>
        <taxon>Metazoa</taxon>
        <taxon>Chordata</taxon>
        <taxon>Craniata</taxon>
        <taxon>Vertebrata</taxon>
        <taxon>Euteleostomi</taxon>
        <taxon>Actinopterygii</taxon>
        <taxon>Neopterygii</taxon>
        <taxon>Teleostei</taxon>
        <taxon>Osteoglossocephala</taxon>
        <taxon>Osteoglossomorpha</taxon>
        <taxon>Osteoglossiformes</taxon>
        <taxon>Mormyridae</taxon>
        <taxon>Paramormyrops</taxon>
    </lineage>
</organism>